<sequence>MTDIELSRGAFRQLITANPNYFGTLQDKALAQSFKVVDAKQSDTAYEEIGCVSYSPERDRLEATIVVRRAFGYKGGPCSAGSSEWVRFFVDFGAGWVDAGSAAARVFDVPDGKDCAGDADHPYVLVVGVVLNPLRRYCAAPVLPRVRAILSWEHEPPAGDPDFPPVWGEVQEDTVQVRPRRRFFPTDIGDLLAPLVKLDPAVLDKLIEEEVLGPPIPEPDPVGPVALNPQPLPPGGGGPDPVPFGLDKLVRLYAPDKLKVLSTRALDRQVAKLALAPVPPHRMAAAEVTASLHGPLAPLSLATAALAYQKLDIDWGGLVELLGDGKGDTTYEELECLGLDDAAAQLVATFRVKRPTGFSGPPCSAGSTEYVAFWADFDDDCVPTYLGTVAVSAHDYITMPATGLSYAAVLPLDLTAYRRLCQEPGLHRIRAVLSWNAPPSTTDPDAVPHWGNRLDTHVHVLPGRPYDGVARLTIVGGVATGEIDPGTGVTLPVAHIAYNGAVLDPRGCPFAGRVTVHGPADPALAGATYRLLVRDVTAGGVDTPVTTPFFVVDANGIGSWVTPGAGGWTTWPVWTTNTLGTLGYIDTSGDDLWQTSLEVQGTGVVDAQRFQLDNTLNAASVDPANAAHLAFDPGQLAQQGCGKFTQGMTIHGTYDARDTWFRAWGFSLLPFPLPSAALTTSVASTTSEAPVGSTWSLDTSSLQPCGYVLRLSVSDRAVVNSTWSGRSVPVDIGFCIE</sequence>
<keyword evidence="2" id="KW-1185">Reference proteome</keyword>
<dbReference type="RefSeq" id="WP_146843863.1">
    <property type="nucleotide sequence ID" value="NZ_BJWG01000015.1"/>
</dbReference>
<proteinExistence type="predicted"/>
<name>A0A511JE18_9CELL</name>
<dbReference type="AlphaFoldDB" id="A0A511JE18"/>
<dbReference type="EMBL" id="BJWG01000015">
    <property type="protein sequence ID" value="GEL96225.1"/>
    <property type="molecule type" value="Genomic_DNA"/>
</dbReference>
<accession>A0A511JE18</accession>
<dbReference type="Proteomes" id="UP000321720">
    <property type="component" value="Unassembled WGS sequence"/>
</dbReference>
<reference evidence="1 2" key="1">
    <citation type="submission" date="2019-07" db="EMBL/GenBank/DDBJ databases">
        <title>Whole genome shotgun sequence of Cellulomonas composti NBRC 100758.</title>
        <authorList>
            <person name="Hosoyama A."/>
            <person name="Uohara A."/>
            <person name="Ohji S."/>
            <person name="Ichikawa N."/>
        </authorList>
    </citation>
    <scope>NUCLEOTIDE SEQUENCE [LARGE SCALE GENOMIC DNA]</scope>
    <source>
        <strain evidence="1 2">NBRC 100758</strain>
    </source>
</reference>
<evidence type="ECO:0000313" key="1">
    <source>
        <dbReference type="EMBL" id="GEL96225.1"/>
    </source>
</evidence>
<evidence type="ECO:0000313" key="2">
    <source>
        <dbReference type="Proteomes" id="UP000321720"/>
    </source>
</evidence>
<gene>
    <name evidence="1" type="ORF">CCO02nite_28830</name>
</gene>
<dbReference type="OrthoDB" id="9156778at2"/>
<organism evidence="1 2">
    <name type="scientific">Cellulomonas composti</name>
    <dbReference type="NCBI Taxonomy" id="266130"/>
    <lineage>
        <taxon>Bacteria</taxon>
        <taxon>Bacillati</taxon>
        <taxon>Actinomycetota</taxon>
        <taxon>Actinomycetes</taxon>
        <taxon>Micrococcales</taxon>
        <taxon>Cellulomonadaceae</taxon>
        <taxon>Cellulomonas</taxon>
    </lineage>
</organism>
<protein>
    <submittedName>
        <fullName evidence="1">Uncharacterized protein</fullName>
    </submittedName>
</protein>
<comment type="caution">
    <text evidence="1">The sequence shown here is derived from an EMBL/GenBank/DDBJ whole genome shotgun (WGS) entry which is preliminary data.</text>
</comment>